<dbReference type="EMBL" id="JAABLQ010000001">
    <property type="protein sequence ID" value="NBN77301.1"/>
    <property type="molecule type" value="Genomic_DNA"/>
</dbReference>
<dbReference type="Proteomes" id="UP000586722">
    <property type="component" value="Unassembled WGS sequence"/>
</dbReference>
<dbReference type="RefSeq" id="WP_161707862.1">
    <property type="nucleotide sequence ID" value="NZ_JAABLQ010000001.1"/>
</dbReference>
<evidence type="ECO:0000313" key="2">
    <source>
        <dbReference type="Proteomes" id="UP000586722"/>
    </source>
</evidence>
<protein>
    <submittedName>
        <fullName evidence="1">Uncharacterized protein</fullName>
    </submittedName>
</protein>
<keyword evidence="2" id="KW-1185">Reference proteome</keyword>
<sequence>MTAGYSVAPVARFAECSALDLVAVPVGRALIVQPCPACGAIHRHGGPEGGWRVPHCADALARSMRFNGYRLWTSPEPMADERAAIGSFAPLADARLIARLHAADRQFAPLMRALVMTALPGGRIVKGSWRVPSYAVATPEVRVEVGHLGGWDFYPDPSGMPRCGANLLSLLPLLSGFSAGTYAARVLSAATGWRVSGLTRHAFRDFFDSLAAKEPATARPAIFDQGALTRLTASGRPRSVALGPLMAALLVTVFPRGELRDSGFVYVHGKCEARLSVLAGGRWAGRFRLHGEAVAAHGHDLLSLLALVSGVYAGWWAERILTTALGLPLDGLARATLATGLCEAIRPATVVPVAEAAE</sequence>
<comment type="caution">
    <text evidence="1">The sequence shown here is derived from an EMBL/GenBank/DDBJ whole genome shotgun (WGS) entry which is preliminary data.</text>
</comment>
<name>A0A7X5F033_9HYPH</name>
<organism evidence="1 2">
    <name type="scientific">Pannonibacter tanglangensis</name>
    <dbReference type="NCBI Taxonomy" id="2750084"/>
    <lineage>
        <taxon>Bacteria</taxon>
        <taxon>Pseudomonadati</taxon>
        <taxon>Pseudomonadota</taxon>
        <taxon>Alphaproteobacteria</taxon>
        <taxon>Hyphomicrobiales</taxon>
        <taxon>Stappiaceae</taxon>
        <taxon>Pannonibacter</taxon>
    </lineage>
</organism>
<reference evidence="2" key="1">
    <citation type="submission" date="2020-01" db="EMBL/GenBank/DDBJ databases">
        <authorList>
            <person name="Fang Y."/>
            <person name="Sun R."/>
            <person name="Nie L."/>
            <person name="He J."/>
            <person name="Hao L."/>
            <person name="Wang L."/>
            <person name="Su S."/>
            <person name="Lv E."/>
            <person name="Zhang Z."/>
            <person name="Xie R."/>
            <person name="Liu H."/>
        </authorList>
    </citation>
    <scope>NUCLEOTIDE SEQUENCE [LARGE SCALE GENOMIC DNA]</scope>
    <source>
        <strain evidence="2">XCT-53</strain>
    </source>
</reference>
<proteinExistence type="predicted"/>
<dbReference type="AlphaFoldDB" id="A0A7X5F033"/>
<accession>A0A7X5F033</accession>
<gene>
    <name evidence="1" type="ORF">GWI72_03350</name>
</gene>
<evidence type="ECO:0000313" key="1">
    <source>
        <dbReference type="EMBL" id="NBN77301.1"/>
    </source>
</evidence>